<dbReference type="Gramene" id="LPERR12G02920.1">
    <property type="protein sequence ID" value="LPERR12G02920.1"/>
    <property type="gene ID" value="LPERR12G02920"/>
</dbReference>
<dbReference type="Proteomes" id="UP000032180">
    <property type="component" value="Chromosome 12"/>
</dbReference>
<dbReference type="HOGENOM" id="CLU_124654_0_0_1"/>
<dbReference type="EnsemblPlants" id="LPERR12G02920.1">
    <property type="protein sequence ID" value="LPERR12G02920.1"/>
    <property type="gene ID" value="LPERR12G02920"/>
</dbReference>
<evidence type="ECO:0000313" key="1">
    <source>
        <dbReference type="EnsemblPlants" id="LPERR12G02920.1"/>
    </source>
</evidence>
<sequence>MACHATSPGSRPSPYMLFNDGGHNHHLYVGARKTIAWDDDVDCLEILLDGEPVILPEVADAIWTSAIVPALSVTRTKAANGALVTLDGRFKIRANAVPITGEESRAHRYGVTADDCLAHLDLAFKFNELTADVHGVVGQTYRADYINKFAASGLFAADCVVSRFGQGRWRRRAGGVVRRCHPMTGDG</sequence>
<dbReference type="AlphaFoldDB" id="A0A0D9XWY2"/>
<accession>A0A0D9XWY2</accession>
<evidence type="ECO:0000313" key="2">
    <source>
        <dbReference type="Proteomes" id="UP000032180"/>
    </source>
</evidence>
<dbReference type="eggNOG" id="ENOG502QUGT">
    <property type="taxonomic scope" value="Eukaryota"/>
</dbReference>
<dbReference type="Pfam" id="PF06830">
    <property type="entry name" value="Root_cap"/>
    <property type="match status" value="1"/>
</dbReference>
<reference evidence="1 2" key="1">
    <citation type="submission" date="2012-08" db="EMBL/GenBank/DDBJ databases">
        <title>Oryza genome evolution.</title>
        <authorList>
            <person name="Wing R.A."/>
        </authorList>
    </citation>
    <scope>NUCLEOTIDE SEQUENCE</scope>
</reference>
<reference evidence="2" key="2">
    <citation type="submission" date="2013-12" db="EMBL/GenBank/DDBJ databases">
        <authorList>
            <person name="Yu Y."/>
            <person name="Lee S."/>
            <person name="de Baynast K."/>
            <person name="Wissotski M."/>
            <person name="Liu L."/>
            <person name="Talag J."/>
            <person name="Goicoechea J."/>
            <person name="Angelova A."/>
            <person name="Jetty R."/>
            <person name="Kudrna D."/>
            <person name="Golser W."/>
            <person name="Rivera L."/>
            <person name="Zhang J."/>
            <person name="Wing R."/>
        </authorList>
    </citation>
    <scope>NUCLEOTIDE SEQUENCE</scope>
</reference>
<proteinExistence type="predicted"/>
<reference evidence="1" key="3">
    <citation type="submission" date="2015-04" db="UniProtKB">
        <authorList>
            <consortium name="EnsemblPlants"/>
        </authorList>
    </citation>
    <scope>IDENTIFICATION</scope>
</reference>
<name>A0A0D9XWY2_9ORYZ</name>
<keyword evidence="2" id="KW-1185">Reference proteome</keyword>
<dbReference type="STRING" id="77586.A0A0D9XWY2"/>
<organism evidence="1 2">
    <name type="scientific">Leersia perrieri</name>
    <dbReference type="NCBI Taxonomy" id="77586"/>
    <lineage>
        <taxon>Eukaryota</taxon>
        <taxon>Viridiplantae</taxon>
        <taxon>Streptophyta</taxon>
        <taxon>Embryophyta</taxon>
        <taxon>Tracheophyta</taxon>
        <taxon>Spermatophyta</taxon>
        <taxon>Magnoliopsida</taxon>
        <taxon>Liliopsida</taxon>
        <taxon>Poales</taxon>
        <taxon>Poaceae</taxon>
        <taxon>BOP clade</taxon>
        <taxon>Oryzoideae</taxon>
        <taxon>Oryzeae</taxon>
        <taxon>Oryzinae</taxon>
        <taxon>Leersia</taxon>
    </lineage>
</organism>
<protein>
    <submittedName>
        <fullName evidence="1">Uncharacterized protein</fullName>
    </submittedName>
</protein>
<dbReference type="PANTHER" id="PTHR31656">
    <property type="entry name" value="ROOT CAP DOMAIN-CONTAINING PROTEIN"/>
    <property type="match status" value="1"/>
</dbReference>
<dbReference type="InterPro" id="IPR009646">
    <property type="entry name" value="Root_cap"/>
</dbReference>